<sequence length="123" mass="13195">MSDPSRPARGLSALLATMGTAHFLAPRPFDTIVPARLPGRARTWTYLSGVAELAVAAAVAHPRTRKKGALAAAGLFAAVFPANVKMAYDWRRRPLPLKAVAYGRLPLQAPLVAWALKVARDAR</sequence>
<dbReference type="EMBL" id="JACJIA010000003">
    <property type="protein sequence ID" value="MBA8951495.1"/>
    <property type="molecule type" value="Genomic_DNA"/>
</dbReference>
<name>A0A7W3LNX3_ACTNM</name>
<protein>
    <submittedName>
        <fullName evidence="1">Putative membrane protein</fullName>
    </submittedName>
</protein>
<accession>A0A7W3LNX3</accession>
<keyword evidence="2" id="KW-1185">Reference proteome</keyword>
<dbReference type="AlphaFoldDB" id="A0A7W3LNX3"/>
<organism evidence="1 2">
    <name type="scientific">Actinomadura namibiensis</name>
    <dbReference type="NCBI Taxonomy" id="182080"/>
    <lineage>
        <taxon>Bacteria</taxon>
        <taxon>Bacillati</taxon>
        <taxon>Actinomycetota</taxon>
        <taxon>Actinomycetes</taxon>
        <taxon>Streptosporangiales</taxon>
        <taxon>Thermomonosporaceae</taxon>
        <taxon>Actinomadura</taxon>
    </lineage>
</organism>
<comment type="caution">
    <text evidence="1">The sequence shown here is derived from an EMBL/GenBank/DDBJ whole genome shotgun (WGS) entry which is preliminary data.</text>
</comment>
<gene>
    <name evidence="1" type="ORF">HNR61_003126</name>
</gene>
<proteinExistence type="predicted"/>
<dbReference type="PANTHER" id="PTHR36974:SF1">
    <property type="entry name" value="DOXX FAMILY MEMBRANE PROTEIN"/>
    <property type="match status" value="1"/>
</dbReference>
<evidence type="ECO:0000313" key="1">
    <source>
        <dbReference type="EMBL" id="MBA8951495.1"/>
    </source>
</evidence>
<dbReference type="Proteomes" id="UP000572680">
    <property type="component" value="Unassembled WGS sequence"/>
</dbReference>
<reference evidence="1 2" key="1">
    <citation type="submission" date="2020-08" db="EMBL/GenBank/DDBJ databases">
        <title>Genomic Encyclopedia of Type Strains, Phase IV (KMG-IV): sequencing the most valuable type-strain genomes for metagenomic binning, comparative biology and taxonomic classification.</title>
        <authorList>
            <person name="Goeker M."/>
        </authorList>
    </citation>
    <scope>NUCLEOTIDE SEQUENCE [LARGE SCALE GENOMIC DNA]</scope>
    <source>
        <strain evidence="1 2">DSM 44197</strain>
    </source>
</reference>
<dbReference type="PANTHER" id="PTHR36974">
    <property type="entry name" value="MEMBRANE PROTEIN-RELATED"/>
    <property type="match status" value="1"/>
</dbReference>
<dbReference type="RefSeq" id="WP_182843808.1">
    <property type="nucleotide sequence ID" value="NZ_BAAALP010000070.1"/>
</dbReference>
<evidence type="ECO:0000313" key="2">
    <source>
        <dbReference type="Proteomes" id="UP000572680"/>
    </source>
</evidence>